<dbReference type="InterPro" id="IPR032710">
    <property type="entry name" value="NTF2-like_dom_sf"/>
</dbReference>
<gene>
    <name evidence="2" type="ORF">AKL17_0398</name>
</gene>
<evidence type="ECO:0000259" key="1">
    <source>
        <dbReference type="Pfam" id="PF13474"/>
    </source>
</evidence>
<keyword evidence="2" id="KW-0413">Isomerase</keyword>
<proteinExistence type="predicted"/>
<keyword evidence="3" id="KW-1185">Reference proteome</keyword>
<dbReference type="STRING" id="1335048.AKL17_0398"/>
<organism evidence="2 3">
    <name type="scientific">Frigidibacter mobilis</name>
    <dbReference type="NCBI Taxonomy" id="1335048"/>
    <lineage>
        <taxon>Bacteria</taxon>
        <taxon>Pseudomonadati</taxon>
        <taxon>Pseudomonadota</taxon>
        <taxon>Alphaproteobacteria</taxon>
        <taxon>Rhodobacterales</taxon>
        <taxon>Paracoccaceae</taxon>
        <taxon>Frigidibacter</taxon>
    </lineage>
</organism>
<evidence type="ECO:0000313" key="2">
    <source>
        <dbReference type="EMBL" id="AMY67660.1"/>
    </source>
</evidence>
<reference evidence="2 3" key="1">
    <citation type="submission" date="2015-09" db="EMBL/GenBank/DDBJ databases">
        <title>Complete genome sequence of Defluviimonas alba cai42t isolated from an oilfield in Xinjiang.</title>
        <authorList>
            <person name="Geng S."/>
            <person name="Pan X."/>
            <person name="Wu X."/>
        </authorList>
    </citation>
    <scope>NUCLEOTIDE SEQUENCE [LARGE SCALE GENOMIC DNA]</scope>
    <source>
        <strain evidence="3">cai42</strain>
    </source>
</reference>
<dbReference type="Pfam" id="PF13474">
    <property type="entry name" value="SnoaL_3"/>
    <property type="match status" value="1"/>
</dbReference>
<dbReference type="OrthoDB" id="9812295at2"/>
<dbReference type="InterPro" id="IPR037401">
    <property type="entry name" value="SnoaL-like"/>
</dbReference>
<protein>
    <submittedName>
        <fullName evidence="2">Ketosteroid isomerase-like protein</fullName>
    </submittedName>
</protein>
<dbReference type="EMBL" id="CP012661">
    <property type="protein sequence ID" value="AMY67660.1"/>
    <property type="molecule type" value="Genomic_DNA"/>
</dbReference>
<dbReference type="RefSeq" id="WP_066809143.1">
    <property type="nucleotide sequence ID" value="NZ_CP012661.1"/>
</dbReference>
<sequence>MSSSQTPPSDIAPLDHLADDLVADSAGDGEGDAQRDPENEIRSLAAAYANAMRAKDAAVVVAFYDPALVRFDIAAPLVTTGADALDEDGLADWLAGWTGPLAFDLRDLVVCAGDGLAYCHALIRFAGTRQEAEHALWARWTLGLRRHGGQWRITHEHCSAAIDPETGAAEMSLD</sequence>
<accession>A0A159Z156</accession>
<dbReference type="Proteomes" id="UP000076128">
    <property type="component" value="Chromosome"/>
</dbReference>
<name>A0A159Z156_9RHOB</name>
<dbReference type="Gene3D" id="3.10.450.50">
    <property type="match status" value="1"/>
</dbReference>
<dbReference type="GO" id="GO:0016853">
    <property type="term" value="F:isomerase activity"/>
    <property type="evidence" value="ECO:0007669"/>
    <property type="project" value="UniProtKB-KW"/>
</dbReference>
<dbReference type="SUPFAM" id="SSF54427">
    <property type="entry name" value="NTF2-like"/>
    <property type="match status" value="1"/>
</dbReference>
<dbReference type="AlphaFoldDB" id="A0A159Z156"/>
<feature type="domain" description="SnoaL-like" evidence="1">
    <location>
        <begin position="41"/>
        <end position="162"/>
    </location>
</feature>
<dbReference type="KEGG" id="daa:AKL17_0398"/>
<evidence type="ECO:0000313" key="3">
    <source>
        <dbReference type="Proteomes" id="UP000076128"/>
    </source>
</evidence>